<protein>
    <recommendedName>
        <fullName evidence="2">CstA N-terminal domain-containing protein</fullName>
    </recommendedName>
</protein>
<dbReference type="InterPro" id="IPR003706">
    <property type="entry name" value="CstA_N"/>
</dbReference>
<evidence type="ECO:0000313" key="4">
    <source>
        <dbReference type="Proteomes" id="UP000034786"/>
    </source>
</evidence>
<keyword evidence="1" id="KW-0472">Membrane</keyword>
<comment type="caution">
    <text evidence="3">The sequence shown here is derived from an EMBL/GenBank/DDBJ whole genome shotgun (WGS) entry which is preliminary data.</text>
</comment>
<proteinExistence type="predicted"/>
<reference evidence="4" key="1">
    <citation type="submission" date="2015-02" db="EMBL/GenBank/DDBJ databases">
        <authorList>
            <person name="Ju K.-S."/>
            <person name="Doroghazi J.R."/>
            <person name="Metcalf W."/>
        </authorList>
    </citation>
    <scope>NUCLEOTIDE SEQUENCE [LARGE SCALE GENOMIC DNA]</scope>
    <source>
        <strain evidence="4">NRRL B-16380</strain>
    </source>
</reference>
<keyword evidence="1" id="KW-0812">Transmembrane</keyword>
<accession>A0A0M2GFY1</accession>
<sequence>MLAAIALAVCTTVLVKSGRLHWAWVTGLPLAWVTAITFTAGWQKIFSSDPKIGFFAQRTHYADALDAGRILAPARTTADMHTVITNSTVDGVLIALFLLLVAVVIGNAAVVCVRAIRSATPLPTNEAPYVESRIDAPGQAAEPLAGARS</sequence>
<name>A0A0M2GFY1_9ACTN</name>
<evidence type="ECO:0000256" key="1">
    <source>
        <dbReference type="SAM" id="Phobius"/>
    </source>
</evidence>
<dbReference type="GO" id="GO:0016020">
    <property type="term" value="C:membrane"/>
    <property type="evidence" value="ECO:0007669"/>
    <property type="project" value="InterPro"/>
</dbReference>
<feature type="domain" description="CstA N-terminal" evidence="2">
    <location>
        <begin position="1"/>
        <end position="40"/>
    </location>
</feature>
<dbReference type="PATRIC" id="fig|284040.3.peg.6474"/>
<feature type="transmembrane region" description="Helical" evidence="1">
    <location>
        <begin position="92"/>
        <end position="113"/>
    </location>
</feature>
<dbReference type="Pfam" id="PF02554">
    <property type="entry name" value="CstA"/>
    <property type="match status" value="1"/>
</dbReference>
<dbReference type="AlphaFoldDB" id="A0A0M2GFY1"/>
<keyword evidence="1" id="KW-1133">Transmembrane helix</keyword>
<evidence type="ECO:0000259" key="2">
    <source>
        <dbReference type="Pfam" id="PF02554"/>
    </source>
</evidence>
<dbReference type="GO" id="GO:0009267">
    <property type="term" value="P:cellular response to starvation"/>
    <property type="evidence" value="ECO:0007669"/>
    <property type="project" value="InterPro"/>
</dbReference>
<evidence type="ECO:0000313" key="3">
    <source>
        <dbReference type="EMBL" id="KJK34360.1"/>
    </source>
</evidence>
<gene>
    <name evidence="3" type="ORF">UK15_36290</name>
</gene>
<organism evidence="3 4">
    <name type="scientific">Streptomyces variegatus</name>
    <dbReference type="NCBI Taxonomy" id="284040"/>
    <lineage>
        <taxon>Bacteria</taxon>
        <taxon>Bacillati</taxon>
        <taxon>Actinomycetota</taxon>
        <taxon>Actinomycetes</taxon>
        <taxon>Kitasatosporales</taxon>
        <taxon>Streptomycetaceae</taxon>
        <taxon>Streptomyces</taxon>
    </lineage>
</organism>
<dbReference type="Proteomes" id="UP000034786">
    <property type="component" value="Unassembled WGS sequence"/>
</dbReference>
<keyword evidence="4" id="KW-1185">Reference proteome</keyword>
<dbReference type="STRING" id="284040.UK15_36290"/>
<dbReference type="EMBL" id="JYJH01000049">
    <property type="protein sequence ID" value="KJK34360.1"/>
    <property type="molecule type" value="Genomic_DNA"/>
</dbReference>